<name>A0A1L7VVS2_FUSPR</name>
<gene>
    <name evidence="3" type="ORF">FPRO_13994</name>
</gene>
<proteinExistence type="predicted"/>
<organism evidence="3 4">
    <name type="scientific">Fusarium proliferatum (strain ET1)</name>
    <name type="common">Orchid endophyte fungus</name>
    <dbReference type="NCBI Taxonomy" id="1227346"/>
    <lineage>
        <taxon>Eukaryota</taxon>
        <taxon>Fungi</taxon>
        <taxon>Dikarya</taxon>
        <taxon>Ascomycota</taxon>
        <taxon>Pezizomycotina</taxon>
        <taxon>Sordariomycetes</taxon>
        <taxon>Hypocreomycetidae</taxon>
        <taxon>Hypocreales</taxon>
        <taxon>Nectriaceae</taxon>
        <taxon>Fusarium</taxon>
        <taxon>Fusarium fujikuroi species complex</taxon>
    </lineage>
</organism>
<feature type="compositionally biased region" description="Basic residues" evidence="1">
    <location>
        <begin position="47"/>
        <end position="56"/>
    </location>
</feature>
<dbReference type="EMBL" id="FJOF01000008">
    <property type="protein sequence ID" value="CZR44221.1"/>
    <property type="molecule type" value="Genomic_DNA"/>
</dbReference>
<feature type="signal peptide" evidence="2">
    <location>
        <begin position="1"/>
        <end position="17"/>
    </location>
</feature>
<feature type="compositionally biased region" description="Basic and acidic residues" evidence="1">
    <location>
        <begin position="99"/>
        <end position="110"/>
    </location>
</feature>
<evidence type="ECO:0000256" key="2">
    <source>
        <dbReference type="SAM" id="SignalP"/>
    </source>
</evidence>
<feature type="chain" id="PRO_5012182727" evidence="2">
    <location>
        <begin position="18"/>
        <end position="209"/>
    </location>
</feature>
<dbReference type="VEuPathDB" id="FungiDB:FPRO_13994"/>
<keyword evidence="2" id="KW-0732">Signal</keyword>
<feature type="compositionally biased region" description="Basic and acidic residues" evidence="1">
    <location>
        <begin position="57"/>
        <end position="84"/>
    </location>
</feature>
<evidence type="ECO:0000313" key="4">
    <source>
        <dbReference type="Proteomes" id="UP000183971"/>
    </source>
</evidence>
<comment type="caution">
    <text evidence="3">The sequence shown here is derived from an EMBL/GenBank/DDBJ whole genome shotgun (WGS) entry which is preliminary data.</text>
</comment>
<evidence type="ECO:0000256" key="1">
    <source>
        <dbReference type="SAM" id="MobiDB-lite"/>
    </source>
</evidence>
<dbReference type="AlphaFoldDB" id="A0A1L7VVS2"/>
<reference evidence="4" key="1">
    <citation type="journal article" date="2016" name="Genome Biol. Evol.">
        <title>Comparative 'omics' of the Fusarium fujikuroi species complex highlights differences in genetic potential and metabolite synthesis.</title>
        <authorList>
            <person name="Niehaus E.-M."/>
            <person name="Muensterkoetter M."/>
            <person name="Proctor R.H."/>
            <person name="Brown D.W."/>
            <person name="Sharon A."/>
            <person name="Idan Y."/>
            <person name="Oren-Young L."/>
            <person name="Sieber C.M."/>
            <person name="Novak O."/>
            <person name="Pencik A."/>
            <person name="Tarkowska D."/>
            <person name="Hromadova K."/>
            <person name="Freeman S."/>
            <person name="Maymon M."/>
            <person name="Elazar M."/>
            <person name="Youssef S.A."/>
            <person name="El-Shabrawy E.S.M."/>
            <person name="Shalaby A.B.A."/>
            <person name="Houterman P."/>
            <person name="Brock N.L."/>
            <person name="Burkhardt I."/>
            <person name="Tsavkelova E.A."/>
            <person name="Dickschat J.S."/>
            <person name="Galuszka P."/>
            <person name="Gueldener U."/>
            <person name="Tudzynski B."/>
        </authorList>
    </citation>
    <scope>NUCLEOTIDE SEQUENCE [LARGE SCALE GENOMIC DNA]</scope>
    <source>
        <strain evidence="4">ET1</strain>
    </source>
</reference>
<evidence type="ECO:0000313" key="3">
    <source>
        <dbReference type="EMBL" id="CZR44221.1"/>
    </source>
</evidence>
<keyword evidence="4" id="KW-1185">Reference proteome</keyword>
<dbReference type="RefSeq" id="XP_031084776.1">
    <property type="nucleotide sequence ID" value="XM_031218971.1"/>
</dbReference>
<accession>A0A1L7VVS2</accession>
<dbReference type="GeneID" id="42058853"/>
<feature type="region of interest" description="Disordered" evidence="1">
    <location>
        <begin position="39"/>
        <end position="131"/>
    </location>
</feature>
<protein>
    <submittedName>
        <fullName evidence="3">Uncharacterized protein</fullName>
    </submittedName>
</protein>
<sequence>MKLSDVTLLALISVAFSAPVAEPCSEVYYPEYKPIKSWGEYGGPGKSKPHKPKPKPHKPDHPGKPDYPKPGKPDHPSKAHKPWENNHGQPGYPGPGKPDYPKPGKPDHRGKPGGPGKPDKTSTLASNSWPPFHAQKKKLTSILLDAKSYLRLAPSLGSLGHTAYDLCARMMMTMFGDIHARQSTLVSSLLTHISTREPLFSPLTLRFLP</sequence>
<dbReference type="Proteomes" id="UP000183971">
    <property type="component" value="Unassembled WGS sequence"/>
</dbReference>